<organism evidence="5 6">
    <name type="scientific">Marinobacter nitratireducens</name>
    <dbReference type="NCBI Taxonomy" id="1137280"/>
    <lineage>
        <taxon>Bacteria</taxon>
        <taxon>Pseudomonadati</taxon>
        <taxon>Pseudomonadota</taxon>
        <taxon>Gammaproteobacteria</taxon>
        <taxon>Pseudomonadales</taxon>
        <taxon>Marinobacteraceae</taxon>
        <taxon>Marinobacter</taxon>
    </lineage>
</organism>
<dbReference type="GO" id="GO:0003700">
    <property type="term" value="F:DNA-binding transcription factor activity"/>
    <property type="evidence" value="ECO:0007669"/>
    <property type="project" value="InterPro"/>
</dbReference>
<accession>A0A072N1D9</accession>
<dbReference type="Pfam" id="PF12625">
    <property type="entry name" value="Arabinose_bd"/>
    <property type="match status" value="1"/>
</dbReference>
<dbReference type="GO" id="GO:0000976">
    <property type="term" value="F:transcription cis-regulatory region binding"/>
    <property type="evidence" value="ECO:0007669"/>
    <property type="project" value="TreeGrafter"/>
</dbReference>
<protein>
    <submittedName>
        <fullName evidence="5">Transcriptional regulator, AraC family</fullName>
    </submittedName>
</protein>
<evidence type="ECO:0000313" key="5">
    <source>
        <dbReference type="EMBL" id="KEF31331.1"/>
    </source>
</evidence>
<dbReference type="OrthoDB" id="5582699at2"/>
<dbReference type="SUPFAM" id="SSF46689">
    <property type="entry name" value="Homeodomain-like"/>
    <property type="match status" value="1"/>
</dbReference>
<dbReference type="PANTHER" id="PTHR47894:SF1">
    <property type="entry name" value="HTH-TYPE TRANSCRIPTIONAL REGULATOR VQSM"/>
    <property type="match status" value="1"/>
</dbReference>
<dbReference type="PATRIC" id="fig|1137280.3.peg.1493"/>
<keyword evidence="1" id="KW-0805">Transcription regulation</keyword>
<dbReference type="InterPro" id="IPR018060">
    <property type="entry name" value="HTH_AraC"/>
</dbReference>
<keyword evidence="2" id="KW-0238">DNA-binding</keyword>
<dbReference type="EMBL" id="ANIE01000005">
    <property type="protein sequence ID" value="KEF31331.1"/>
    <property type="molecule type" value="Genomic_DNA"/>
</dbReference>
<evidence type="ECO:0000256" key="1">
    <source>
        <dbReference type="ARBA" id="ARBA00023015"/>
    </source>
</evidence>
<evidence type="ECO:0000259" key="4">
    <source>
        <dbReference type="PROSITE" id="PS01124"/>
    </source>
</evidence>
<evidence type="ECO:0000256" key="3">
    <source>
        <dbReference type="ARBA" id="ARBA00023163"/>
    </source>
</evidence>
<dbReference type="STRING" id="1137280.D777_01680"/>
<dbReference type="InterPro" id="IPR009057">
    <property type="entry name" value="Homeodomain-like_sf"/>
</dbReference>
<name>A0A072N1D9_9GAMM</name>
<dbReference type="PANTHER" id="PTHR47894">
    <property type="entry name" value="HTH-TYPE TRANSCRIPTIONAL REGULATOR GADX"/>
    <property type="match status" value="1"/>
</dbReference>
<evidence type="ECO:0000313" key="6">
    <source>
        <dbReference type="Proteomes" id="UP000035057"/>
    </source>
</evidence>
<dbReference type="Gene3D" id="1.10.10.60">
    <property type="entry name" value="Homeodomain-like"/>
    <property type="match status" value="1"/>
</dbReference>
<dbReference type="AlphaFoldDB" id="A0A072N1D9"/>
<dbReference type="PROSITE" id="PS01124">
    <property type="entry name" value="HTH_ARAC_FAMILY_2"/>
    <property type="match status" value="1"/>
</dbReference>
<evidence type="ECO:0000256" key="2">
    <source>
        <dbReference type="ARBA" id="ARBA00023125"/>
    </source>
</evidence>
<keyword evidence="6" id="KW-1185">Reference proteome</keyword>
<dbReference type="SMART" id="SM00342">
    <property type="entry name" value="HTH_ARAC"/>
    <property type="match status" value="1"/>
</dbReference>
<gene>
    <name evidence="5" type="ORF">D777_01680</name>
</gene>
<dbReference type="Pfam" id="PF12833">
    <property type="entry name" value="HTH_18"/>
    <property type="match status" value="1"/>
</dbReference>
<reference evidence="5 6" key="1">
    <citation type="submission" date="2012-12" db="EMBL/GenBank/DDBJ databases">
        <title>Genome assembly of Marinobacter sp. AK21.</title>
        <authorList>
            <person name="Khatri I."/>
            <person name="Kumar R."/>
            <person name="Vaidya B."/>
            <person name="Subramanian S."/>
            <person name="Pinnaka A."/>
        </authorList>
    </citation>
    <scope>NUCLEOTIDE SEQUENCE [LARGE SCALE GENOMIC DNA]</scope>
    <source>
        <strain evidence="5 6">AK21</strain>
    </source>
</reference>
<sequence>MDHLSIANVWVNSLLRSFERHGLDTAKLASELPGFVPGQTDHIGRLDLVSARRLWHKAAALSDDPLLGVRIGLSQDYRSIGVLAPLLWHCPSVSLALKHVATFQTLISENGVFRYGMQPGEKTLRCLYEETPAALDASPQQILSVIAGTIRYIRELFDQRVEVRSLVVPAHLALDRKGLSSLLNLPLVAEGDRFGFELDTDNFNVPITGCDPTLYQLSLDYAHQLLNAKQKGSELLMNIRGFIANHGLAQASVTQCAHSMQTNARNLQRKLARQGTSFRQLKEEVLKEIAIRELNRGSSIATIAELLGYSETGAFHRAFRGWFGGSPGHLREEPFFTPR</sequence>
<dbReference type="Proteomes" id="UP000035057">
    <property type="component" value="Unassembled WGS sequence"/>
</dbReference>
<keyword evidence="3" id="KW-0804">Transcription</keyword>
<dbReference type="InterPro" id="IPR032687">
    <property type="entry name" value="AraC-type_N"/>
</dbReference>
<feature type="domain" description="HTH araC/xylS-type" evidence="4">
    <location>
        <begin position="237"/>
        <end position="333"/>
    </location>
</feature>
<dbReference type="RefSeq" id="WP_036130167.1">
    <property type="nucleotide sequence ID" value="NZ_ANIE01000005.1"/>
</dbReference>
<comment type="caution">
    <text evidence="5">The sequence shown here is derived from an EMBL/GenBank/DDBJ whole genome shotgun (WGS) entry which is preliminary data.</text>
</comment>
<dbReference type="GO" id="GO:0005829">
    <property type="term" value="C:cytosol"/>
    <property type="evidence" value="ECO:0007669"/>
    <property type="project" value="TreeGrafter"/>
</dbReference>
<proteinExistence type="predicted"/>